<sequence>MSAANSEAIVKPEANPDNYVWYLFYYNPNDERAIVPKRCKWLGWTINFGSRKGQCIGALFAGAIAGCVYYCYNSDKKCHYSFSELYEKIAAKFGKN</sequence>
<comment type="caution">
    <text evidence="2">The sequence shown here is derived from an EMBL/GenBank/DDBJ whole genome shotgun (WGS) entry which is preliminary data.</text>
</comment>
<dbReference type="Proteomes" id="UP000078348">
    <property type="component" value="Unassembled WGS sequence"/>
</dbReference>
<protein>
    <recommendedName>
        <fullName evidence="1">DUF5808 domain-containing protein</fullName>
    </recommendedName>
</protein>
<evidence type="ECO:0000313" key="3">
    <source>
        <dbReference type="Proteomes" id="UP000078348"/>
    </source>
</evidence>
<gene>
    <name evidence="2" type="ORF">AV274_1530</name>
</gene>
<feature type="domain" description="DUF5808" evidence="1">
    <location>
        <begin position="28"/>
        <end position="53"/>
    </location>
</feature>
<dbReference type="AlphaFoldDB" id="A0A196SLF1"/>
<evidence type="ECO:0000313" key="2">
    <source>
        <dbReference type="EMBL" id="OAO16739.1"/>
    </source>
</evidence>
<name>A0A196SLF1_BLAHN</name>
<accession>A0A196SLF1</accession>
<keyword evidence="3" id="KW-1185">Reference proteome</keyword>
<dbReference type="OrthoDB" id="2146144at2759"/>
<organism evidence="2 3">
    <name type="scientific">Blastocystis sp. subtype 1 (strain ATCC 50177 / NandII)</name>
    <dbReference type="NCBI Taxonomy" id="478820"/>
    <lineage>
        <taxon>Eukaryota</taxon>
        <taxon>Sar</taxon>
        <taxon>Stramenopiles</taxon>
        <taxon>Bigyra</taxon>
        <taxon>Opalozoa</taxon>
        <taxon>Opalinata</taxon>
        <taxon>Blastocystidae</taxon>
        <taxon>Blastocystis</taxon>
    </lineage>
</organism>
<dbReference type="EMBL" id="LXWW01000064">
    <property type="protein sequence ID" value="OAO16739.1"/>
    <property type="molecule type" value="Genomic_DNA"/>
</dbReference>
<proteinExistence type="predicted"/>
<reference evidence="2 3" key="1">
    <citation type="submission" date="2016-05" db="EMBL/GenBank/DDBJ databases">
        <title>Nuclear genome of Blastocystis sp. subtype 1 NandII.</title>
        <authorList>
            <person name="Gentekaki E."/>
            <person name="Curtis B."/>
            <person name="Stairs C."/>
            <person name="Eme L."/>
            <person name="Herman E."/>
            <person name="Klimes V."/>
            <person name="Arias M.C."/>
            <person name="Elias M."/>
            <person name="Hilliou F."/>
            <person name="Klute M."/>
            <person name="Malik S.-B."/>
            <person name="Pightling A."/>
            <person name="Rachubinski R."/>
            <person name="Salas D."/>
            <person name="Schlacht A."/>
            <person name="Suga H."/>
            <person name="Archibald J."/>
            <person name="Ball S.G."/>
            <person name="Clark G."/>
            <person name="Dacks J."/>
            <person name="Van Der Giezen M."/>
            <person name="Tsaousis A."/>
            <person name="Roger A."/>
        </authorList>
    </citation>
    <scope>NUCLEOTIDE SEQUENCE [LARGE SCALE GENOMIC DNA]</scope>
    <source>
        <strain evidence="3">ATCC 50177 / NandII</strain>
    </source>
</reference>
<evidence type="ECO:0000259" key="1">
    <source>
        <dbReference type="Pfam" id="PF19124"/>
    </source>
</evidence>
<dbReference type="InterPro" id="IPR043831">
    <property type="entry name" value="DUF5808"/>
</dbReference>
<dbReference type="Pfam" id="PF19124">
    <property type="entry name" value="DUF5808"/>
    <property type="match status" value="1"/>
</dbReference>